<dbReference type="STRING" id="34475.A0A4Y9XM92"/>
<evidence type="ECO:0000313" key="13">
    <source>
        <dbReference type="EMBL" id="TFY50868.1"/>
    </source>
</evidence>
<dbReference type="EC" id="2.5.1.54" evidence="4"/>
<keyword evidence="5" id="KW-0028">Amino-acid biosynthesis</keyword>
<evidence type="ECO:0000256" key="3">
    <source>
        <dbReference type="ARBA" id="ARBA00007985"/>
    </source>
</evidence>
<evidence type="ECO:0000256" key="1">
    <source>
        <dbReference type="ARBA" id="ARBA00003726"/>
    </source>
</evidence>
<dbReference type="PANTHER" id="PTHR21225">
    <property type="entry name" value="PHOSPHO-2-DEHYDRO-3-DEOXYHEPTONATE ALDOLASE DAHP SYNTHETASE"/>
    <property type="match status" value="1"/>
</dbReference>
<dbReference type="Proteomes" id="UP000298390">
    <property type="component" value="Unassembled WGS sequence"/>
</dbReference>
<evidence type="ECO:0000259" key="12">
    <source>
        <dbReference type="Pfam" id="PF00793"/>
    </source>
</evidence>
<comment type="function">
    <text evidence="1">Stereospecific condensation of phosphoenolpyruvate (PEP) and D-erythrose-4-phosphate (E4P) giving rise to 3-deoxy-D-arabino-heptulosonate-7-phosphate (DAHP).</text>
</comment>
<organism evidence="13 14">
    <name type="scientific">Rhodofomes roseus</name>
    <dbReference type="NCBI Taxonomy" id="34475"/>
    <lineage>
        <taxon>Eukaryota</taxon>
        <taxon>Fungi</taxon>
        <taxon>Dikarya</taxon>
        <taxon>Basidiomycota</taxon>
        <taxon>Agaricomycotina</taxon>
        <taxon>Agaricomycetes</taxon>
        <taxon>Polyporales</taxon>
        <taxon>Rhodofomes</taxon>
    </lineage>
</organism>
<dbReference type="GO" id="GO:0008652">
    <property type="term" value="P:amino acid biosynthetic process"/>
    <property type="evidence" value="ECO:0007669"/>
    <property type="project" value="UniProtKB-KW"/>
</dbReference>
<feature type="domain" description="DAHP synthetase I/KDSA" evidence="12">
    <location>
        <begin position="93"/>
        <end position="147"/>
    </location>
</feature>
<evidence type="ECO:0000256" key="6">
    <source>
        <dbReference type="ARBA" id="ARBA00022679"/>
    </source>
</evidence>
<evidence type="ECO:0000256" key="7">
    <source>
        <dbReference type="ARBA" id="ARBA00023141"/>
    </source>
</evidence>
<dbReference type="SUPFAM" id="SSF51569">
    <property type="entry name" value="Aldolase"/>
    <property type="match status" value="1"/>
</dbReference>
<accession>A0A4Y9XM92</accession>
<comment type="pathway">
    <text evidence="2">Metabolic intermediate biosynthesis; chorismate biosynthesis; chorismate from D-erythrose 4-phosphate and phosphoenolpyruvate: step 1/7.</text>
</comment>
<evidence type="ECO:0000256" key="11">
    <source>
        <dbReference type="ARBA" id="ARBA00047508"/>
    </source>
</evidence>
<reference evidence="13 14" key="1">
    <citation type="submission" date="2019-01" db="EMBL/GenBank/DDBJ databases">
        <title>Genome sequencing of the rare red list fungi Fomitopsis rosea.</title>
        <authorList>
            <person name="Buettner E."/>
            <person name="Kellner H."/>
        </authorList>
    </citation>
    <scope>NUCLEOTIDE SEQUENCE [LARGE SCALE GENOMIC DNA]</scope>
    <source>
        <strain evidence="13 14">DSM 105464</strain>
    </source>
</reference>
<comment type="caution">
    <text evidence="13">The sequence shown here is derived from an EMBL/GenBank/DDBJ whole genome shotgun (WGS) entry which is preliminary data.</text>
</comment>
<dbReference type="GO" id="GO:0009073">
    <property type="term" value="P:aromatic amino acid family biosynthetic process"/>
    <property type="evidence" value="ECO:0007669"/>
    <property type="project" value="UniProtKB-KW"/>
</dbReference>
<evidence type="ECO:0000256" key="8">
    <source>
        <dbReference type="ARBA" id="ARBA00031111"/>
    </source>
</evidence>
<evidence type="ECO:0000256" key="10">
    <source>
        <dbReference type="ARBA" id="ARBA00032193"/>
    </source>
</evidence>
<gene>
    <name evidence="13" type="ORF">EVJ58_g10855</name>
</gene>
<proteinExistence type="inferred from homology"/>
<dbReference type="PANTHER" id="PTHR21225:SF12">
    <property type="entry name" value="PHOSPHO-2-DEHYDRO-3-DEOXYHEPTONATE ALDOLASE, TYROSINE-INHIBITED"/>
    <property type="match status" value="1"/>
</dbReference>
<evidence type="ECO:0000256" key="4">
    <source>
        <dbReference type="ARBA" id="ARBA00012694"/>
    </source>
</evidence>
<evidence type="ECO:0000256" key="9">
    <source>
        <dbReference type="ARBA" id="ARBA00031349"/>
    </source>
</evidence>
<keyword evidence="6" id="KW-0808">Transferase</keyword>
<comment type="similarity">
    <text evidence="3">Belongs to the class-I DAHP synthase family.</text>
</comment>
<feature type="domain" description="DAHP synthetase I/KDSA" evidence="12">
    <location>
        <begin position="169"/>
        <end position="200"/>
    </location>
</feature>
<comment type="catalytic activity">
    <reaction evidence="11">
        <text>D-erythrose 4-phosphate + phosphoenolpyruvate + H2O = 7-phospho-2-dehydro-3-deoxy-D-arabino-heptonate + phosphate</text>
        <dbReference type="Rhea" id="RHEA:14717"/>
        <dbReference type="ChEBI" id="CHEBI:15377"/>
        <dbReference type="ChEBI" id="CHEBI:16897"/>
        <dbReference type="ChEBI" id="CHEBI:43474"/>
        <dbReference type="ChEBI" id="CHEBI:58394"/>
        <dbReference type="ChEBI" id="CHEBI:58702"/>
        <dbReference type="EC" id="2.5.1.54"/>
    </reaction>
</comment>
<protein>
    <recommendedName>
        <fullName evidence="4">3-deoxy-7-phosphoheptulonate synthase</fullName>
        <ecNumber evidence="4">2.5.1.54</ecNumber>
    </recommendedName>
    <alternativeName>
        <fullName evidence="10">3-deoxy-D-arabino-heptulosonate 7-phosphate synthase</fullName>
    </alternativeName>
    <alternativeName>
        <fullName evidence="9">DAHP synthase</fullName>
    </alternativeName>
    <alternativeName>
        <fullName evidence="8">Phospho-2-keto-3-deoxyheptonate aldolase</fullName>
    </alternativeName>
</protein>
<keyword evidence="7" id="KW-0057">Aromatic amino acid biosynthesis</keyword>
<evidence type="ECO:0000313" key="14">
    <source>
        <dbReference type="Proteomes" id="UP000298390"/>
    </source>
</evidence>
<evidence type="ECO:0000256" key="2">
    <source>
        <dbReference type="ARBA" id="ARBA00004688"/>
    </source>
</evidence>
<name>A0A4Y9XM92_9APHY</name>
<dbReference type="GO" id="GO:0003849">
    <property type="term" value="F:3-deoxy-7-phosphoheptulonate synthase activity"/>
    <property type="evidence" value="ECO:0007669"/>
    <property type="project" value="UniProtKB-EC"/>
</dbReference>
<dbReference type="AlphaFoldDB" id="A0A4Y9XM92"/>
<dbReference type="InterPro" id="IPR013785">
    <property type="entry name" value="Aldolase_TIM"/>
</dbReference>
<dbReference type="EMBL" id="SEKV01001346">
    <property type="protein sequence ID" value="TFY50868.1"/>
    <property type="molecule type" value="Genomic_DNA"/>
</dbReference>
<feature type="non-terminal residue" evidence="13">
    <location>
        <position position="202"/>
    </location>
</feature>
<evidence type="ECO:0000256" key="5">
    <source>
        <dbReference type="ARBA" id="ARBA00022605"/>
    </source>
</evidence>
<sequence length="202" mass="22623">MRMLAANLIHKSAQLTLAQQRLSASRLAHHSLRTRTRPLSPRHVPVKSSKIAIPVPEDDEKMHIQDRRGIGYDPLVQPSLRHENKLRPKSQKTIAFKILASQDDRVLAIVGPCSIHSPSQAIEYATLLKSKMPEWSNLHIIMRAYFEVRHWPALSVPHTLPVHLRPHLLGAIGARTTESQLHHELASSVSFPIGCKNGKDGS</sequence>
<dbReference type="Pfam" id="PF00793">
    <property type="entry name" value="DAHP_synth_1"/>
    <property type="match status" value="2"/>
</dbReference>
<dbReference type="GO" id="GO:0005737">
    <property type="term" value="C:cytoplasm"/>
    <property type="evidence" value="ECO:0007669"/>
    <property type="project" value="TreeGrafter"/>
</dbReference>
<dbReference type="Gene3D" id="3.20.20.70">
    <property type="entry name" value="Aldolase class I"/>
    <property type="match status" value="2"/>
</dbReference>
<dbReference type="InterPro" id="IPR006218">
    <property type="entry name" value="DAHP1/KDSA"/>
</dbReference>
<dbReference type="InterPro" id="IPR006219">
    <property type="entry name" value="DAHP_synth_1"/>
</dbReference>